<feature type="transmembrane region" description="Helical" evidence="9">
    <location>
        <begin position="6"/>
        <end position="22"/>
    </location>
</feature>
<keyword evidence="7" id="KW-0675">Receptor</keyword>
<feature type="transmembrane region" description="Helical" evidence="9">
    <location>
        <begin position="98"/>
        <end position="118"/>
    </location>
</feature>
<dbReference type="Pfam" id="PF00001">
    <property type="entry name" value="7tm_1"/>
    <property type="match status" value="2"/>
</dbReference>
<organism evidence="11">
    <name type="scientific">Tetraodon nigroviridis</name>
    <name type="common">Spotted green pufferfish</name>
    <name type="synonym">Chelonodon nigroviridis</name>
    <dbReference type="NCBI Taxonomy" id="99883"/>
    <lineage>
        <taxon>Eukaryota</taxon>
        <taxon>Metazoa</taxon>
        <taxon>Chordata</taxon>
        <taxon>Craniata</taxon>
        <taxon>Vertebrata</taxon>
        <taxon>Euteleostomi</taxon>
        <taxon>Actinopterygii</taxon>
        <taxon>Neopterygii</taxon>
        <taxon>Teleostei</taxon>
        <taxon>Neoteleostei</taxon>
        <taxon>Acanthomorphata</taxon>
        <taxon>Eupercaria</taxon>
        <taxon>Tetraodontiformes</taxon>
        <taxon>Tetradontoidea</taxon>
        <taxon>Tetraodontidae</taxon>
        <taxon>Tetraodon</taxon>
    </lineage>
</organism>
<comment type="subcellular location">
    <subcellularLocation>
        <location evidence="1">Cell membrane</location>
        <topology evidence="1">Multi-pass membrane protein</topology>
    </subcellularLocation>
</comment>
<feature type="transmembrane region" description="Helical" evidence="9">
    <location>
        <begin position="29"/>
        <end position="52"/>
    </location>
</feature>
<keyword evidence="3 9" id="KW-0812">Transmembrane</keyword>
<protein>
    <submittedName>
        <fullName evidence="11">Chromosome 1 SCAF7335, whole genome shotgun sequence</fullName>
    </submittedName>
</protein>
<proteinExistence type="predicted"/>
<sequence>YSCITVFGLVGNGLVLVLLIRNRRQSSTFHVYMVNLAVSDLLCVMSACLRVLYYVNKGQWDYGDFLCRFGSYTLYVSSGLCCPGTAFLNAQQYAGNKVIRMIVIILLTFLVSFMPYHVQRTIHLNFLSRVDTTCSERTTMQKSVVVTLCLAAANSCLDPLLYLFSGEGFRNCLSVVRRSHTNSVV</sequence>
<feature type="transmembrane region" description="Helical" evidence="9">
    <location>
        <begin position="72"/>
        <end position="91"/>
    </location>
</feature>
<gene>
    <name evidence="11" type="ORF">GSTENG00004208001</name>
</gene>
<keyword evidence="5" id="KW-0297">G-protein coupled receptor</keyword>
<feature type="domain" description="G-protein coupled receptors family 1 profile" evidence="10">
    <location>
        <begin position="97"/>
        <end position="162"/>
    </location>
</feature>
<evidence type="ECO:0000259" key="10">
    <source>
        <dbReference type="PROSITE" id="PS50262"/>
    </source>
</evidence>
<dbReference type="GO" id="GO:0004930">
    <property type="term" value="F:G protein-coupled receptor activity"/>
    <property type="evidence" value="ECO:0007669"/>
    <property type="project" value="UniProtKB-KW"/>
</dbReference>
<evidence type="ECO:0000256" key="1">
    <source>
        <dbReference type="ARBA" id="ARBA00004651"/>
    </source>
</evidence>
<dbReference type="GO" id="GO:0005886">
    <property type="term" value="C:plasma membrane"/>
    <property type="evidence" value="ECO:0007669"/>
    <property type="project" value="UniProtKB-SubCell"/>
</dbReference>
<keyword evidence="8" id="KW-0807">Transducer</keyword>
<feature type="non-terminal residue" evidence="11">
    <location>
        <position position="1"/>
    </location>
</feature>
<dbReference type="PROSITE" id="PS50262">
    <property type="entry name" value="G_PROTEIN_RECEP_F1_2"/>
    <property type="match status" value="2"/>
</dbReference>
<evidence type="ECO:0000256" key="3">
    <source>
        <dbReference type="ARBA" id="ARBA00022692"/>
    </source>
</evidence>
<dbReference type="InterPro" id="IPR017452">
    <property type="entry name" value="GPCR_Rhodpsn_7TM"/>
</dbReference>
<dbReference type="SUPFAM" id="SSF81321">
    <property type="entry name" value="Family A G protein-coupled receptor-like"/>
    <property type="match status" value="2"/>
</dbReference>
<evidence type="ECO:0000313" key="11">
    <source>
        <dbReference type="EMBL" id="CAF90113.1"/>
    </source>
</evidence>
<accession>Q4TAG9</accession>
<feature type="domain" description="G-protein coupled receptors family 1 profile" evidence="10">
    <location>
        <begin position="11"/>
        <end position="69"/>
    </location>
</feature>
<reference evidence="11" key="2">
    <citation type="submission" date="2004-02" db="EMBL/GenBank/DDBJ databases">
        <authorList>
            <consortium name="Genoscope"/>
            <consortium name="Whitehead Institute Centre for Genome Research"/>
        </authorList>
    </citation>
    <scope>NUCLEOTIDE SEQUENCE</scope>
</reference>
<dbReference type="PANTHER" id="PTHR24231">
    <property type="entry name" value="PURINOCEPTOR-RELATED G-PROTEIN COUPLED RECEPTOR"/>
    <property type="match status" value="1"/>
</dbReference>
<dbReference type="PANTHER" id="PTHR24231:SF45">
    <property type="entry name" value="CYSTEINYL LEUKOTRIENE RECEPTOR 1"/>
    <property type="match status" value="1"/>
</dbReference>
<name>Q4TAG9_TETNG</name>
<evidence type="ECO:0000256" key="7">
    <source>
        <dbReference type="ARBA" id="ARBA00023170"/>
    </source>
</evidence>
<dbReference type="OrthoDB" id="9990906at2759"/>
<evidence type="ECO:0000256" key="6">
    <source>
        <dbReference type="ARBA" id="ARBA00023136"/>
    </source>
</evidence>
<evidence type="ECO:0000256" key="8">
    <source>
        <dbReference type="ARBA" id="ARBA00023224"/>
    </source>
</evidence>
<dbReference type="Gene3D" id="1.20.1070.10">
    <property type="entry name" value="Rhodopsin 7-helix transmembrane proteins"/>
    <property type="match status" value="2"/>
</dbReference>
<dbReference type="InterPro" id="IPR000276">
    <property type="entry name" value="GPCR_Rhodpsn"/>
</dbReference>
<keyword evidence="4 9" id="KW-1133">Transmembrane helix</keyword>
<dbReference type="KEGG" id="tng:GSTEN00004208G001"/>
<dbReference type="EMBL" id="CAAE01007335">
    <property type="protein sequence ID" value="CAF90113.1"/>
    <property type="molecule type" value="Genomic_DNA"/>
</dbReference>
<dbReference type="PRINTS" id="PR00237">
    <property type="entry name" value="GPCRRHODOPSN"/>
</dbReference>
<evidence type="ECO:0000256" key="2">
    <source>
        <dbReference type="ARBA" id="ARBA00022475"/>
    </source>
</evidence>
<evidence type="ECO:0000256" key="4">
    <source>
        <dbReference type="ARBA" id="ARBA00022989"/>
    </source>
</evidence>
<dbReference type="AlphaFoldDB" id="Q4TAG9"/>
<evidence type="ECO:0000256" key="9">
    <source>
        <dbReference type="SAM" id="Phobius"/>
    </source>
</evidence>
<keyword evidence="2" id="KW-1003">Cell membrane</keyword>
<reference evidence="11" key="1">
    <citation type="journal article" date="2004" name="Nature">
        <title>Genome duplication in the teleost fish Tetraodon nigroviridis reveals the early vertebrate proto-karyotype.</title>
        <authorList>
            <person name="Jaillon O."/>
            <person name="Aury J.-M."/>
            <person name="Brunet F."/>
            <person name="Petit J.-L."/>
            <person name="Stange-Thomann N."/>
            <person name="Mauceli E."/>
            <person name="Bouneau L."/>
            <person name="Fischer C."/>
            <person name="Ozouf-Costaz C."/>
            <person name="Bernot A."/>
            <person name="Nicaud S."/>
            <person name="Jaffe D."/>
            <person name="Fisher S."/>
            <person name="Lutfalla G."/>
            <person name="Dossat C."/>
            <person name="Segurens B."/>
            <person name="Dasilva C."/>
            <person name="Salanoubat M."/>
            <person name="Levy M."/>
            <person name="Boudet N."/>
            <person name="Castellano S."/>
            <person name="Anthouard V."/>
            <person name="Jubin C."/>
            <person name="Castelli V."/>
            <person name="Katinka M."/>
            <person name="Vacherie B."/>
            <person name="Biemont C."/>
            <person name="Skalli Z."/>
            <person name="Cattolico L."/>
            <person name="Poulain J."/>
            <person name="De Berardinis V."/>
            <person name="Cruaud C."/>
            <person name="Duprat S."/>
            <person name="Brottier P."/>
            <person name="Coutanceau J.-P."/>
            <person name="Gouzy J."/>
            <person name="Parra G."/>
            <person name="Lardier G."/>
            <person name="Chapple C."/>
            <person name="McKernan K.J."/>
            <person name="McEwan P."/>
            <person name="Bosak S."/>
            <person name="Kellis M."/>
            <person name="Volff J.-N."/>
            <person name="Guigo R."/>
            <person name="Zody M.C."/>
            <person name="Mesirov J."/>
            <person name="Lindblad-Toh K."/>
            <person name="Birren B."/>
            <person name="Nusbaum C."/>
            <person name="Kahn D."/>
            <person name="Robinson-Rechavi M."/>
            <person name="Laudet V."/>
            <person name="Schachter V."/>
            <person name="Quetier F."/>
            <person name="Saurin W."/>
            <person name="Scarpelli C."/>
            <person name="Wincker P."/>
            <person name="Lander E.S."/>
            <person name="Weissenbach J."/>
            <person name="Roest Crollius H."/>
        </authorList>
    </citation>
    <scope>NUCLEOTIDE SEQUENCE [LARGE SCALE GENOMIC DNA]</scope>
</reference>
<keyword evidence="6 9" id="KW-0472">Membrane</keyword>
<feature type="non-terminal residue" evidence="11">
    <location>
        <position position="185"/>
    </location>
</feature>
<evidence type="ECO:0000256" key="5">
    <source>
        <dbReference type="ARBA" id="ARBA00023040"/>
    </source>
</evidence>